<dbReference type="EMBL" id="NHTK01005599">
    <property type="protein sequence ID" value="PPQ76196.1"/>
    <property type="molecule type" value="Genomic_DNA"/>
</dbReference>
<dbReference type="Proteomes" id="UP000284842">
    <property type="component" value="Unassembled WGS sequence"/>
</dbReference>
<gene>
    <name evidence="2" type="ORF">CVT24_002799</name>
</gene>
<feature type="signal peptide" evidence="1">
    <location>
        <begin position="1"/>
        <end position="16"/>
    </location>
</feature>
<dbReference type="AlphaFoldDB" id="A0A409WCJ2"/>
<dbReference type="Gene3D" id="3.40.390.10">
    <property type="entry name" value="Collagenase (Catalytic Domain)"/>
    <property type="match status" value="1"/>
</dbReference>
<dbReference type="OrthoDB" id="536211at2759"/>
<dbReference type="InterPro" id="IPR024079">
    <property type="entry name" value="MetalloPept_cat_dom_sf"/>
</dbReference>
<feature type="chain" id="PRO_5019157276" evidence="1">
    <location>
        <begin position="17"/>
        <end position="173"/>
    </location>
</feature>
<dbReference type="STRING" id="181874.A0A409WCJ2"/>
<keyword evidence="3" id="KW-1185">Reference proteome</keyword>
<protein>
    <submittedName>
        <fullName evidence="2">Uncharacterized protein</fullName>
    </submittedName>
</protein>
<sequence length="173" mass="19265">MFINLRFLILALSVVATPGMMLDIDDPMVDTGVDLCATQALVGDERARIEESIAAHRNKINAANCNTAFTPATIDVYFHIVAAGNDVRSGMLKDNHVNAQIDVLNESYKNASLTFHLMSIDRKINSTWFSKVDIKTPEEGDMVAALEYRFDDPDSVALKRHLVDHANSNKWQD</sequence>
<organism evidence="2 3">
    <name type="scientific">Panaeolus cyanescens</name>
    <dbReference type="NCBI Taxonomy" id="181874"/>
    <lineage>
        <taxon>Eukaryota</taxon>
        <taxon>Fungi</taxon>
        <taxon>Dikarya</taxon>
        <taxon>Basidiomycota</taxon>
        <taxon>Agaricomycotina</taxon>
        <taxon>Agaricomycetes</taxon>
        <taxon>Agaricomycetidae</taxon>
        <taxon>Agaricales</taxon>
        <taxon>Agaricineae</taxon>
        <taxon>Galeropsidaceae</taxon>
        <taxon>Panaeolus</taxon>
    </lineage>
</organism>
<evidence type="ECO:0000313" key="3">
    <source>
        <dbReference type="Proteomes" id="UP000284842"/>
    </source>
</evidence>
<accession>A0A409WCJ2</accession>
<proteinExistence type="predicted"/>
<keyword evidence="1" id="KW-0732">Signal</keyword>
<evidence type="ECO:0000313" key="2">
    <source>
        <dbReference type="EMBL" id="PPQ76196.1"/>
    </source>
</evidence>
<evidence type="ECO:0000256" key="1">
    <source>
        <dbReference type="SAM" id="SignalP"/>
    </source>
</evidence>
<name>A0A409WCJ2_9AGAR</name>
<comment type="caution">
    <text evidence="2">The sequence shown here is derived from an EMBL/GenBank/DDBJ whole genome shotgun (WGS) entry which is preliminary data.</text>
</comment>
<dbReference type="GO" id="GO:0008237">
    <property type="term" value="F:metallopeptidase activity"/>
    <property type="evidence" value="ECO:0007669"/>
    <property type="project" value="InterPro"/>
</dbReference>
<dbReference type="InParanoid" id="A0A409WCJ2"/>
<reference evidence="2 3" key="1">
    <citation type="journal article" date="2018" name="Evol. Lett.">
        <title>Horizontal gene cluster transfer increased hallucinogenic mushroom diversity.</title>
        <authorList>
            <person name="Reynolds H.T."/>
            <person name="Vijayakumar V."/>
            <person name="Gluck-Thaler E."/>
            <person name="Korotkin H.B."/>
            <person name="Matheny P.B."/>
            <person name="Slot J.C."/>
        </authorList>
    </citation>
    <scope>NUCLEOTIDE SEQUENCE [LARGE SCALE GENOMIC DNA]</scope>
    <source>
        <strain evidence="2 3">2629</strain>
    </source>
</reference>